<reference evidence="5" key="1">
    <citation type="submission" date="2020-02" db="EMBL/GenBank/DDBJ databases">
        <authorList>
            <person name="Meier V. D."/>
        </authorList>
    </citation>
    <scope>NUCLEOTIDE SEQUENCE</scope>
    <source>
        <strain evidence="5">AVDCRST_MAG20</strain>
    </source>
</reference>
<keyword evidence="2 5" id="KW-0436">Ligase</keyword>
<dbReference type="Gene3D" id="3.30.300.30">
    <property type="match status" value="1"/>
</dbReference>
<evidence type="ECO:0000259" key="3">
    <source>
        <dbReference type="Pfam" id="PF00501"/>
    </source>
</evidence>
<dbReference type="InterPro" id="IPR000873">
    <property type="entry name" value="AMP-dep_synth/lig_dom"/>
</dbReference>
<dbReference type="PROSITE" id="PS00455">
    <property type="entry name" value="AMP_BINDING"/>
    <property type="match status" value="1"/>
</dbReference>
<dbReference type="PANTHER" id="PTHR24096:SF393">
    <property type="entry name" value="LIGASE, PUTATIVE-RELATED"/>
    <property type="match status" value="1"/>
</dbReference>
<proteinExistence type="inferred from homology"/>
<dbReference type="EMBL" id="CADCSY010000083">
    <property type="protein sequence ID" value="CAA9243571.1"/>
    <property type="molecule type" value="Genomic_DNA"/>
</dbReference>
<dbReference type="Gene3D" id="2.30.38.10">
    <property type="entry name" value="Luciferase, Domain 3"/>
    <property type="match status" value="1"/>
</dbReference>
<dbReference type="FunFam" id="3.30.300.30:FF:000008">
    <property type="entry name" value="2,3-dihydroxybenzoate-AMP ligase"/>
    <property type="match status" value="1"/>
</dbReference>
<dbReference type="PANTHER" id="PTHR24096">
    <property type="entry name" value="LONG-CHAIN-FATTY-ACID--COA LIGASE"/>
    <property type="match status" value="1"/>
</dbReference>
<feature type="domain" description="AMP-dependent synthetase/ligase" evidence="3">
    <location>
        <begin position="46"/>
        <end position="423"/>
    </location>
</feature>
<dbReference type="SUPFAM" id="SSF56801">
    <property type="entry name" value="Acetyl-CoA synthetase-like"/>
    <property type="match status" value="1"/>
</dbReference>
<gene>
    <name evidence="5" type="ORF">AVDCRST_MAG20-1805</name>
</gene>
<evidence type="ECO:0000256" key="2">
    <source>
        <dbReference type="ARBA" id="ARBA00022598"/>
    </source>
</evidence>
<dbReference type="Gene3D" id="3.40.50.980">
    <property type="match status" value="2"/>
</dbReference>
<dbReference type="GO" id="GO:0004467">
    <property type="term" value="F:long-chain fatty acid-CoA ligase activity"/>
    <property type="evidence" value="ECO:0007669"/>
    <property type="project" value="UniProtKB-EC"/>
</dbReference>
<comment type="similarity">
    <text evidence="1">Belongs to the ATP-dependent AMP-binding enzyme family.</text>
</comment>
<dbReference type="InterPro" id="IPR020845">
    <property type="entry name" value="AMP-binding_CS"/>
</dbReference>
<dbReference type="Pfam" id="PF13193">
    <property type="entry name" value="AMP-binding_C"/>
    <property type="match status" value="1"/>
</dbReference>
<dbReference type="AlphaFoldDB" id="A0A6J4I6T9"/>
<sequence>MALSYQEALEQLTAPGAPFSTSEIEVDGVTYKVFDRAAGSLRELFDSTRQNGDAVYLVYEDERWTFSDVMAQVDGIAKVLVERYGVQKGDRVAIGMRNYPEWITSFAAITSIGAISVSLNAWWTEDELDYALGDSTPKVLIADRERVERGLRSCKERGIAILGVRLDDAPEGVDRLEDVIDPAATMPEVEVLPADDATILYTSGTTGNPKGAVSTHRAILNALAGFGCRSVAQTITGGDTGGVVGGDPADSLPPVFILTVPLFHVTGCVPVMLSTFAAGLKLVIMYRWNPERALELVERERVTNFVGVPTMSWDMLESPDFDKRDTSSLRSVGGGGAPAPPELVRRIDAGFAKARPGIGYGMTETNAYGPQNSGDDYVSHPTSTGRSTPILEIKIVDEEGKEVPIGERGEICFKGPNLIRGYWNNPEATAETIQDGWLRTGDIGRVDEEGFVYIEDRAKDMVLRAGENIYCAEVEAVLYEHPAVYEAAVFGIPDERLGEQVAAAIYVRPDHDVTVEELQAHVRERLAAFKVPTHVELVESTLPRNASGKILKRSIRDEIVARA</sequence>
<name>A0A6J4I6T9_9ACTN</name>
<accession>A0A6J4I6T9</accession>
<evidence type="ECO:0000259" key="4">
    <source>
        <dbReference type="Pfam" id="PF13193"/>
    </source>
</evidence>
<organism evidence="5">
    <name type="scientific">uncultured Acidimicrobiales bacterium</name>
    <dbReference type="NCBI Taxonomy" id="310071"/>
    <lineage>
        <taxon>Bacteria</taxon>
        <taxon>Bacillati</taxon>
        <taxon>Actinomycetota</taxon>
        <taxon>Acidimicrobiia</taxon>
        <taxon>Acidimicrobiales</taxon>
        <taxon>environmental samples</taxon>
    </lineage>
</organism>
<dbReference type="InterPro" id="IPR045851">
    <property type="entry name" value="AMP-bd_C_sf"/>
</dbReference>
<dbReference type="InterPro" id="IPR025110">
    <property type="entry name" value="AMP-bd_C"/>
</dbReference>
<dbReference type="GO" id="GO:0019748">
    <property type="term" value="P:secondary metabolic process"/>
    <property type="evidence" value="ECO:0007669"/>
    <property type="project" value="TreeGrafter"/>
</dbReference>
<evidence type="ECO:0000313" key="5">
    <source>
        <dbReference type="EMBL" id="CAA9243571.1"/>
    </source>
</evidence>
<feature type="domain" description="AMP-binding enzyme C-terminal" evidence="4">
    <location>
        <begin position="473"/>
        <end position="549"/>
    </location>
</feature>
<protein>
    <submittedName>
        <fullName evidence="5">Long-chain-fatty-acid--CoA ligase</fullName>
        <ecNumber evidence="5">6.2.1.3</ecNumber>
    </submittedName>
</protein>
<dbReference type="Pfam" id="PF00501">
    <property type="entry name" value="AMP-binding"/>
    <property type="match status" value="1"/>
</dbReference>
<dbReference type="EC" id="6.2.1.3" evidence="5"/>
<evidence type="ECO:0000256" key="1">
    <source>
        <dbReference type="ARBA" id="ARBA00006432"/>
    </source>
</evidence>